<feature type="region of interest" description="Disordered" evidence="1">
    <location>
        <begin position="79"/>
        <end position="106"/>
    </location>
</feature>
<dbReference type="EMBL" id="JAGYWB010000006">
    <property type="protein sequence ID" value="KAI0519694.1"/>
    <property type="molecule type" value="Genomic_DNA"/>
</dbReference>
<protein>
    <submittedName>
        <fullName evidence="2">Uncharacterized protein</fullName>
    </submittedName>
</protein>
<dbReference type="Proteomes" id="UP000829196">
    <property type="component" value="Unassembled WGS sequence"/>
</dbReference>
<reference evidence="2" key="1">
    <citation type="journal article" date="2022" name="Front. Genet.">
        <title>Chromosome-Scale Assembly of the Dendrobium nobile Genome Provides Insights Into the Molecular Mechanism of the Biosynthesis of the Medicinal Active Ingredient of Dendrobium.</title>
        <authorList>
            <person name="Xu Q."/>
            <person name="Niu S.-C."/>
            <person name="Li K.-L."/>
            <person name="Zheng P.-J."/>
            <person name="Zhang X.-J."/>
            <person name="Jia Y."/>
            <person name="Liu Y."/>
            <person name="Niu Y.-X."/>
            <person name="Yu L.-H."/>
            <person name="Chen D.-F."/>
            <person name="Zhang G.-Q."/>
        </authorList>
    </citation>
    <scope>NUCLEOTIDE SEQUENCE</scope>
    <source>
        <tissue evidence="2">Leaf</tissue>
    </source>
</reference>
<organism evidence="2 3">
    <name type="scientific">Dendrobium nobile</name>
    <name type="common">Orchid</name>
    <dbReference type="NCBI Taxonomy" id="94219"/>
    <lineage>
        <taxon>Eukaryota</taxon>
        <taxon>Viridiplantae</taxon>
        <taxon>Streptophyta</taxon>
        <taxon>Embryophyta</taxon>
        <taxon>Tracheophyta</taxon>
        <taxon>Spermatophyta</taxon>
        <taxon>Magnoliopsida</taxon>
        <taxon>Liliopsida</taxon>
        <taxon>Asparagales</taxon>
        <taxon>Orchidaceae</taxon>
        <taxon>Epidendroideae</taxon>
        <taxon>Malaxideae</taxon>
        <taxon>Dendrobiinae</taxon>
        <taxon>Dendrobium</taxon>
    </lineage>
</organism>
<evidence type="ECO:0000256" key="1">
    <source>
        <dbReference type="SAM" id="MobiDB-lite"/>
    </source>
</evidence>
<comment type="caution">
    <text evidence="2">The sequence shown here is derived from an EMBL/GenBank/DDBJ whole genome shotgun (WGS) entry which is preliminary data.</text>
</comment>
<evidence type="ECO:0000313" key="3">
    <source>
        <dbReference type="Proteomes" id="UP000829196"/>
    </source>
</evidence>
<dbReference type="AlphaFoldDB" id="A0A8T3BWA9"/>
<keyword evidence="3" id="KW-1185">Reference proteome</keyword>
<name>A0A8T3BWA9_DENNO</name>
<sequence>MSLVSCPIAVDTLTAENMWLNFDHVCILINKLFPLMDEILVYITGDKIALKVLYVWKHVPCSYYGLIVQPPNLCPTSPMPQTVTNNPPRGKCTSRKTKSTCYQVSS</sequence>
<gene>
    <name evidence="2" type="ORF">KFK09_007151</name>
</gene>
<evidence type="ECO:0000313" key="2">
    <source>
        <dbReference type="EMBL" id="KAI0519694.1"/>
    </source>
</evidence>
<proteinExistence type="predicted"/>
<accession>A0A8T3BWA9</accession>